<dbReference type="Pfam" id="PF25508">
    <property type="entry name" value="TRPM2"/>
    <property type="match status" value="1"/>
</dbReference>
<keyword evidence="3" id="KW-1133">Transmembrane helix</keyword>
<dbReference type="PANTHER" id="PTHR13800">
    <property type="entry name" value="TRANSIENT RECEPTOR POTENTIAL CATION CHANNEL, SUBFAMILY M, MEMBER 6"/>
    <property type="match status" value="1"/>
</dbReference>
<dbReference type="EMBL" id="CAJNOL010010543">
    <property type="protein sequence ID" value="CAF1650338.1"/>
    <property type="molecule type" value="Genomic_DNA"/>
</dbReference>
<gene>
    <name evidence="7" type="ORF">JXQ802_LOCUS54483</name>
    <name evidence="6" type="ORF">PYM288_LOCUS38030</name>
</gene>
<dbReference type="Proteomes" id="UP000663870">
    <property type="component" value="Unassembled WGS sequence"/>
</dbReference>
<evidence type="ECO:0000259" key="5">
    <source>
        <dbReference type="Pfam" id="PF25508"/>
    </source>
</evidence>
<sequence>MQFKQIPVIIVNQSRSLANLICKYLKLTETTTQHRDDSTKHEHESKNTNHLPMLNHYFSEKILKEVFYPLGKIIVNIYKDLQQLYNYLLWFAKCLKSSCRDFIHVFDFKPTSSLQHTIYNSLVQARNNMPETKHKCPVTTDDQMCMALRWSITYVTDDVLTLNAIVWKDIKKHDPLYILDRIDKAISFSEEKHLSIIIKKLVGDFMKPIYKSNNSFKSNSKNFDTDNMQKQKDAEYIYRDIFLWCIWTHRLEMAKIFLGQIKTRICSALIASKI</sequence>
<dbReference type="InterPro" id="IPR050927">
    <property type="entry name" value="TRPM"/>
</dbReference>
<keyword evidence="2" id="KW-0812">Transmembrane</keyword>
<name>A0A816EHM7_9BILA</name>
<feature type="non-terminal residue" evidence="7">
    <location>
        <position position="1"/>
    </location>
</feature>
<dbReference type="PANTHER" id="PTHR13800:SF12">
    <property type="entry name" value="TRANSIENT RECEPTOR POTENTIAL CATION CHANNEL SUBFAMILY M MEMBER-LIKE 2"/>
    <property type="match status" value="1"/>
</dbReference>
<organism evidence="7 8">
    <name type="scientific">Rotaria sordida</name>
    <dbReference type="NCBI Taxonomy" id="392033"/>
    <lineage>
        <taxon>Eukaryota</taxon>
        <taxon>Metazoa</taxon>
        <taxon>Spiralia</taxon>
        <taxon>Gnathifera</taxon>
        <taxon>Rotifera</taxon>
        <taxon>Eurotatoria</taxon>
        <taxon>Bdelloidea</taxon>
        <taxon>Philodinida</taxon>
        <taxon>Philodinidae</taxon>
        <taxon>Rotaria</taxon>
    </lineage>
</organism>
<evidence type="ECO:0000256" key="4">
    <source>
        <dbReference type="ARBA" id="ARBA00023136"/>
    </source>
</evidence>
<evidence type="ECO:0000256" key="2">
    <source>
        <dbReference type="ARBA" id="ARBA00022692"/>
    </source>
</evidence>
<dbReference type="EMBL" id="CAJNOH010008826">
    <property type="protein sequence ID" value="CAF1487326.1"/>
    <property type="molecule type" value="Genomic_DNA"/>
</dbReference>
<comment type="subcellular location">
    <subcellularLocation>
        <location evidence="1">Membrane</location>
        <topology evidence="1">Multi-pass membrane protein</topology>
    </subcellularLocation>
</comment>
<evidence type="ECO:0000256" key="3">
    <source>
        <dbReference type="ARBA" id="ARBA00022989"/>
    </source>
</evidence>
<evidence type="ECO:0000313" key="7">
    <source>
        <dbReference type="EMBL" id="CAF1650338.1"/>
    </source>
</evidence>
<dbReference type="GO" id="GO:0005886">
    <property type="term" value="C:plasma membrane"/>
    <property type="evidence" value="ECO:0007669"/>
    <property type="project" value="TreeGrafter"/>
</dbReference>
<keyword evidence="4" id="KW-0472">Membrane</keyword>
<keyword evidence="8" id="KW-1185">Reference proteome</keyword>
<feature type="domain" description="TRPM-like" evidence="5">
    <location>
        <begin position="190"/>
        <end position="274"/>
    </location>
</feature>
<dbReference type="AlphaFoldDB" id="A0A816EHM7"/>
<evidence type="ECO:0000313" key="6">
    <source>
        <dbReference type="EMBL" id="CAF1487326.1"/>
    </source>
</evidence>
<dbReference type="InterPro" id="IPR057366">
    <property type="entry name" value="TRPM-like"/>
</dbReference>
<accession>A0A816EHM7</accession>
<dbReference type="Proteomes" id="UP000663854">
    <property type="component" value="Unassembled WGS sequence"/>
</dbReference>
<protein>
    <recommendedName>
        <fullName evidence="5">TRPM-like domain-containing protein</fullName>
    </recommendedName>
</protein>
<comment type="caution">
    <text evidence="7">The sequence shown here is derived from an EMBL/GenBank/DDBJ whole genome shotgun (WGS) entry which is preliminary data.</text>
</comment>
<evidence type="ECO:0000256" key="1">
    <source>
        <dbReference type="ARBA" id="ARBA00004141"/>
    </source>
</evidence>
<evidence type="ECO:0000313" key="8">
    <source>
        <dbReference type="Proteomes" id="UP000663870"/>
    </source>
</evidence>
<proteinExistence type="predicted"/>
<dbReference type="GO" id="GO:0099604">
    <property type="term" value="F:ligand-gated calcium channel activity"/>
    <property type="evidence" value="ECO:0007669"/>
    <property type="project" value="TreeGrafter"/>
</dbReference>
<reference evidence="7" key="1">
    <citation type="submission" date="2021-02" db="EMBL/GenBank/DDBJ databases">
        <authorList>
            <person name="Nowell W R."/>
        </authorList>
    </citation>
    <scope>NUCLEOTIDE SEQUENCE</scope>
</reference>